<dbReference type="RefSeq" id="WP_130291249.1">
    <property type="nucleotide sequence ID" value="NZ_SHKL01000001.1"/>
</dbReference>
<dbReference type="CDD" id="cd07040">
    <property type="entry name" value="HP"/>
    <property type="match status" value="1"/>
</dbReference>
<evidence type="ECO:0000313" key="2">
    <source>
        <dbReference type="EMBL" id="RZT87047.1"/>
    </source>
</evidence>
<organism evidence="2 3">
    <name type="scientific">Pseudonocardia sediminis</name>
    <dbReference type="NCBI Taxonomy" id="1397368"/>
    <lineage>
        <taxon>Bacteria</taxon>
        <taxon>Bacillati</taxon>
        <taxon>Actinomycetota</taxon>
        <taxon>Actinomycetes</taxon>
        <taxon>Pseudonocardiales</taxon>
        <taxon>Pseudonocardiaceae</taxon>
        <taxon>Pseudonocardia</taxon>
    </lineage>
</organism>
<reference evidence="2 3" key="1">
    <citation type="submission" date="2019-02" db="EMBL/GenBank/DDBJ databases">
        <title>Sequencing the genomes of 1000 actinobacteria strains.</title>
        <authorList>
            <person name="Klenk H.-P."/>
        </authorList>
    </citation>
    <scope>NUCLEOTIDE SEQUENCE [LARGE SCALE GENOMIC DNA]</scope>
    <source>
        <strain evidence="2 3">DSM 45779</strain>
    </source>
</reference>
<dbReference type="OrthoDB" id="3575414at2"/>
<accession>A0A4Q7UY74</accession>
<dbReference type="Pfam" id="PF00300">
    <property type="entry name" value="His_Phos_1"/>
    <property type="match status" value="1"/>
</dbReference>
<evidence type="ECO:0000313" key="3">
    <source>
        <dbReference type="Proteomes" id="UP000291591"/>
    </source>
</evidence>
<feature type="compositionally biased region" description="Basic and acidic residues" evidence="1">
    <location>
        <begin position="24"/>
        <end position="33"/>
    </location>
</feature>
<feature type="region of interest" description="Disordered" evidence="1">
    <location>
        <begin position="23"/>
        <end position="45"/>
    </location>
</feature>
<dbReference type="InterPro" id="IPR013078">
    <property type="entry name" value="His_Pase_superF_clade-1"/>
</dbReference>
<evidence type="ECO:0000256" key="1">
    <source>
        <dbReference type="SAM" id="MobiDB-lite"/>
    </source>
</evidence>
<keyword evidence="3" id="KW-1185">Reference proteome</keyword>
<sequence>MSTTERPDARRIDRYEAPNYLATYRDRKNREDAGAPPAGRFAADVDAGALETADVPPAGAPPVDDASTPLYLRRFRQRGAAVPAQPRVEFDGAEFTPALAEASRGKEVAAPTSRKASEKIVCEISILRHGITQGYSTDAGLTPMGGWQAHRRGHELARRWNPGDRVRLVCADTNRARQTAHQVYRGATDGMALWGVDAHITDPEPIPELRNFGVWTPDGLRDVTSAFRQYQSTMEKLERMAVGDRPRWLVEIDRFYRTQLGGSDPIQEWLTIPMMYFEPPALCVRRFWRGFHRLVSEIGDDELATGRHRIVAATHSGPMRAFATWAHGYDPGEPLNTEEIRVKLREDRRTAFVSYRNRVTEVLVPPPDEFPQWES</sequence>
<comment type="caution">
    <text evidence="2">The sequence shown here is derived from an EMBL/GenBank/DDBJ whole genome shotgun (WGS) entry which is preliminary data.</text>
</comment>
<gene>
    <name evidence="2" type="ORF">EV383_3953</name>
</gene>
<dbReference type="EMBL" id="SHKL01000001">
    <property type="protein sequence ID" value="RZT87047.1"/>
    <property type="molecule type" value="Genomic_DNA"/>
</dbReference>
<dbReference type="Proteomes" id="UP000291591">
    <property type="component" value="Unassembled WGS sequence"/>
</dbReference>
<dbReference type="Gene3D" id="3.40.50.1240">
    <property type="entry name" value="Phosphoglycerate mutase-like"/>
    <property type="match status" value="1"/>
</dbReference>
<name>A0A4Q7UY74_PSEST</name>
<protein>
    <submittedName>
        <fullName evidence="2">Broad specificity phosphatase PhoE</fullName>
    </submittedName>
</protein>
<dbReference type="AlphaFoldDB" id="A0A4Q7UY74"/>
<dbReference type="InterPro" id="IPR029033">
    <property type="entry name" value="His_PPase_superfam"/>
</dbReference>
<proteinExistence type="predicted"/>
<dbReference type="SUPFAM" id="SSF53254">
    <property type="entry name" value="Phosphoglycerate mutase-like"/>
    <property type="match status" value="1"/>
</dbReference>